<proteinExistence type="predicted"/>
<organism evidence="2 3">
    <name type="scientific">Pontimicrobium aquaticum</name>
    <dbReference type="NCBI Taxonomy" id="2565367"/>
    <lineage>
        <taxon>Bacteria</taxon>
        <taxon>Pseudomonadati</taxon>
        <taxon>Bacteroidota</taxon>
        <taxon>Flavobacteriia</taxon>
        <taxon>Flavobacteriales</taxon>
        <taxon>Flavobacteriaceae</taxon>
        <taxon>Pontimicrobium</taxon>
    </lineage>
</organism>
<feature type="domain" description="Carboxymuconolactone decarboxylase-like" evidence="1">
    <location>
        <begin position="16"/>
        <end position="91"/>
    </location>
</feature>
<dbReference type="RefSeq" id="WP_136841998.1">
    <property type="nucleotide sequence ID" value="NZ_SUPL01000003.1"/>
</dbReference>
<sequence length="152" mass="17849">MERITYQDIPKGMFENLMSTEEYINNSSLDMHLLELIRLRVAQKNGCAYCVDMHHKELKHLGETDLRLSSLCVWKETPYFTDKEMAALNLTDVLTKLSRDPLPEHVFEVLTSHFNKEEICYLTLAISQINTWTRLMKTFKFTPGNYQVKEQV</sequence>
<gene>
    <name evidence="2" type="ORF">E5167_05775</name>
</gene>
<dbReference type="SUPFAM" id="SSF69118">
    <property type="entry name" value="AhpD-like"/>
    <property type="match status" value="1"/>
</dbReference>
<dbReference type="InterPro" id="IPR029032">
    <property type="entry name" value="AhpD-like"/>
</dbReference>
<dbReference type="InterPro" id="IPR004675">
    <property type="entry name" value="AhpD_core"/>
</dbReference>
<comment type="caution">
    <text evidence="2">The sequence shown here is derived from an EMBL/GenBank/DDBJ whole genome shotgun (WGS) entry which is preliminary data.</text>
</comment>
<dbReference type="Pfam" id="PF02627">
    <property type="entry name" value="CMD"/>
    <property type="match status" value="1"/>
</dbReference>
<protein>
    <submittedName>
        <fullName evidence="2">Carboxymuconolactone decarboxylase family protein</fullName>
    </submittedName>
</protein>
<name>A0A4U0EW67_9FLAO</name>
<dbReference type="PANTHER" id="PTHR34846">
    <property type="entry name" value="4-CARBOXYMUCONOLACTONE DECARBOXYLASE FAMILY PROTEIN (AFU_ORTHOLOGUE AFUA_6G11590)"/>
    <property type="match status" value="1"/>
</dbReference>
<dbReference type="PANTHER" id="PTHR34846:SF10">
    <property type="entry name" value="CYTOPLASMIC PROTEIN"/>
    <property type="match status" value="1"/>
</dbReference>
<evidence type="ECO:0000259" key="1">
    <source>
        <dbReference type="Pfam" id="PF02627"/>
    </source>
</evidence>
<accession>A0A4U0EW67</accession>
<dbReference type="Proteomes" id="UP000307657">
    <property type="component" value="Unassembled WGS sequence"/>
</dbReference>
<dbReference type="Gene3D" id="1.20.1290.10">
    <property type="entry name" value="AhpD-like"/>
    <property type="match status" value="1"/>
</dbReference>
<evidence type="ECO:0000313" key="3">
    <source>
        <dbReference type="Proteomes" id="UP000307657"/>
    </source>
</evidence>
<dbReference type="InterPro" id="IPR003779">
    <property type="entry name" value="CMD-like"/>
</dbReference>
<dbReference type="GO" id="GO:0051920">
    <property type="term" value="F:peroxiredoxin activity"/>
    <property type="evidence" value="ECO:0007669"/>
    <property type="project" value="InterPro"/>
</dbReference>
<dbReference type="OrthoDB" id="9801997at2"/>
<reference evidence="2 3" key="1">
    <citation type="submission" date="2019-04" db="EMBL/GenBank/DDBJ databases">
        <title>Lacinutrix sp. nov., isolated from marine water.</title>
        <authorList>
            <person name="Kim W."/>
        </authorList>
    </citation>
    <scope>NUCLEOTIDE SEQUENCE [LARGE SCALE GENOMIC DNA]</scope>
    <source>
        <strain evidence="2 3">CAU 1491</strain>
    </source>
</reference>
<evidence type="ECO:0000313" key="2">
    <source>
        <dbReference type="EMBL" id="TJY36176.1"/>
    </source>
</evidence>
<dbReference type="AlphaFoldDB" id="A0A4U0EW67"/>
<dbReference type="NCBIfam" id="TIGR00778">
    <property type="entry name" value="ahpD_dom"/>
    <property type="match status" value="1"/>
</dbReference>
<dbReference type="EMBL" id="SUPL01000003">
    <property type="protein sequence ID" value="TJY36176.1"/>
    <property type="molecule type" value="Genomic_DNA"/>
</dbReference>
<keyword evidence="3" id="KW-1185">Reference proteome</keyword>